<dbReference type="PANTHER" id="PTHR42696:SF2">
    <property type="entry name" value="ASPARTATE AMMONIA-LYASE"/>
    <property type="match status" value="1"/>
</dbReference>
<dbReference type="AlphaFoldDB" id="A0A1F7RRU7"/>
<dbReference type="PANTHER" id="PTHR42696">
    <property type="entry name" value="ASPARTATE AMMONIA-LYASE"/>
    <property type="match status" value="1"/>
</dbReference>
<dbReference type="InterPro" id="IPR051546">
    <property type="entry name" value="Aspartate_Ammonia-Lyase"/>
</dbReference>
<dbReference type="Pfam" id="PF10415">
    <property type="entry name" value="FumaraseC_C"/>
    <property type="match status" value="1"/>
</dbReference>
<evidence type="ECO:0000256" key="1">
    <source>
        <dbReference type="ARBA" id="ARBA00023239"/>
    </source>
</evidence>
<sequence>MMIETLSQLVSMNLKRADNYFEAMQSMRPFINLSGALRGLAVDLGKISNDFRLLSSGPNTGLAEINLPAVQPGSSIMPGKVNPVLAEMLNMVCFRVIGNDLTIANAGAAGQLELNVMMPVIADTLIESLKILIGGISSFNNRCLKGITANEDKCRNYAENSLAMVTALNPLIGYLRAANVAKESLATGKPIREIIMEKGYLRQDELDIYLSPDTLTEPGIPGK</sequence>
<dbReference type="Pfam" id="PF00206">
    <property type="entry name" value="Lyase_1"/>
    <property type="match status" value="1"/>
</dbReference>
<dbReference type="GO" id="GO:0006099">
    <property type="term" value="P:tricarboxylic acid cycle"/>
    <property type="evidence" value="ECO:0007669"/>
    <property type="project" value="InterPro"/>
</dbReference>
<protein>
    <recommendedName>
        <fullName evidence="6">Aspartate ammonia-lyase</fullName>
    </recommendedName>
</protein>
<keyword evidence="1" id="KW-0456">Lyase</keyword>
<dbReference type="Gene3D" id="1.10.40.30">
    <property type="entry name" value="Fumarase/aspartase (C-terminal domain)"/>
    <property type="match status" value="1"/>
</dbReference>
<dbReference type="Proteomes" id="UP000179266">
    <property type="component" value="Unassembled WGS sequence"/>
</dbReference>
<dbReference type="GO" id="GO:0005829">
    <property type="term" value="C:cytosol"/>
    <property type="evidence" value="ECO:0007669"/>
    <property type="project" value="TreeGrafter"/>
</dbReference>
<dbReference type="PROSITE" id="PS00163">
    <property type="entry name" value="FUMARATE_LYASES"/>
    <property type="match status" value="1"/>
</dbReference>
<feature type="domain" description="Fumarate lyase N-terminal" evidence="2">
    <location>
        <begin position="3"/>
        <end position="98"/>
    </location>
</feature>
<evidence type="ECO:0000313" key="4">
    <source>
        <dbReference type="EMBL" id="OGL44272.1"/>
    </source>
</evidence>
<evidence type="ECO:0000313" key="5">
    <source>
        <dbReference type="Proteomes" id="UP000179266"/>
    </source>
</evidence>
<dbReference type="InterPro" id="IPR000362">
    <property type="entry name" value="Fumarate_lyase_fam"/>
</dbReference>
<gene>
    <name evidence="4" type="ORF">A2161_06125</name>
</gene>
<organism evidence="4 5">
    <name type="scientific">Candidatus Schekmanbacteria bacterium RBG_13_48_7</name>
    <dbReference type="NCBI Taxonomy" id="1817878"/>
    <lineage>
        <taxon>Bacteria</taxon>
        <taxon>Candidatus Schekmaniibacteriota</taxon>
    </lineage>
</organism>
<reference evidence="4 5" key="1">
    <citation type="journal article" date="2016" name="Nat. Commun.">
        <title>Thousands of microbial genomes shed light on interconnected biogeochemical processes in an aquifer system.</title>
        <authorList>
            <person name="Anantharaman K."/>
            <person name="Brown C.T."/>
            <person name="Hug L.A."/>
            <person name="Sharon I."/>
            <person name="Castelle C.J."/>
            <person name="Probst A.J."/>
            <person name="Thomas B.C."/>
            <person name="Singh A."/>
            <person name="Wilkins M.J."/>
            <person name="Karaoz U."/>
            <person name="Brodie E.L."/>
            <person name="Williams K.H."/>
            <person name="Hubbard S.S."/>
            <person name="Banfield J.F."/>
        </authorList>
    </citation>
    <scope>NUCLEOTIDE SEQUENCE [LARGE SCALE GENOMIC DNA]</scope>
</reference>
<comment type="caution">
    <text evidence="4">The sequence shown here is derived from an EMBL/GenBank/DDBJ whole genome shotgun (WGS) entry which is preliminary data.</text>
</comment>
<dbReference type="InterPro" id="IPR008948">
    <property type="entry name" value="L-Aspartase-like"/>
</dbReference>
<dbReference type="EMBL" id="MGDD01000232">
    <property type="protein sequence ID" value="OGL44272.1"/>
    <property type="molecule type" value="Genomic_DNA"/>
</dbReference>
<dbReference type="InterPro" id="IPR020557">
    <property type="entry name" value="Fumarate_lyase_CS"/>
</dbReference>
<dbReference type="SUPFAM" id="SSF48557">
    <property type="entry name" value="L-aspartase-like"/>
    <property type="match status" value="1"/>
</dbReference>
<evidence type="ECO:0000259" key="3">
    <source>
        <dbReference type="Pfam" id="PF10415"/>
    </source>
</evidence>
<dbReference type="FunFam" id="1.10.40.30:FF:000002">
    <property type="entry name" value="Fumarate hydratase class II"/>
    <property type="match status" value="1"/>
</dbReference>
<dbReference type="GO" id="GO:0008797">
    <property type="term" value="F:aspartate ammonia-lyase activity"/>
    <property type="evidence" value="ECO:0007669"/>
    <property type="project" value="TreeGrafter"/>
</dbReference>
<dbReference type="Gene3D" id="1.20.200.10">
    <property type="entry name" value="Fumarase/aspartase (Central domain)"/>
    <property type="match status" value="1"/>
</dbReference>
<dbReference type="InterPro" id="IPR022761">
    <property type="entry name" value="Fumarate_lyase_N"/>
</dbReference>
<dbReference type="InterPro" id="IPR018951">
    <property type="entry name" value="Fumarase_C_C"/>
</dbReference>
<proteinExistence type="predicted"/>
<accession>A0A1F7RRU7</accession>
<evidence type="ECO:0008006" key="6">
    <source>
        <dbReference type="Google" id="ProtNLM"/>
    </source>
</evidence>
<dbReference type="PRINTS" id="PR00149">
    <property type="entry name" value="FUMRATELYASE"/>
</dbReference>
<feature type="domain" description="Fumarase C C-terminal" evidence="3">
    <location>
        <begin position="164"/>
        <end position="216"/>
    </location>
</feature>
<evidence type="ECO:0000259" key="2">
    <source>
        <dbReference type="Pfam" id="PF00206"/>
    </source>
</evidence>
<name>A0A1F7RRU7_9BACT</name>
<dbReference type="GO" id="GO:0006531">
    <property type="term" value="P:aspartate metabolic process"/>
    <property type="evidence" value="ECO:0007669"/>
    <property type="project" value="TreeGrafter"/>
</dbReference>